<dbReference type="PRINTS" id="PR00100">
    <property type="entry name" value="AOTCASE"/>
</dbReference>
<dbReference type="EMBL" id="DVOE01000085">
    <property type="protein sequence ID" value="HIU99277.1"/>
    <property type="molecule type" value="Genomic_DNA"/>
</dbReference>
<evidence type="ECO:0000256" key="6">
    <source>
        <dbReference type="ARBA" id="ARBA00048859"/>
    </source>
</evidence>
<reference evidence="11" key="2">
    <citation type="journal article" date="2021" name="PeerJ">
        <title>Extensive microbial diversity within the chicken gut microbiome revealed by metagenomics and culture.</title>
        <authorList>
            <person name="Gilroy R."/>
            <person name="Ravi A."/>
            <person name="Getino M."/>
            <person name="Pursley I."/>
            <person name="Horton D.L."/>
            <person name="Alikhan N.F."/>
            <person name="Baker D."/>
            <person name="Gharbi K."/>
            <person name="Hall N."/>
            <person name="Watson M."/>
            <person name="Adriaenssens E.M."/>
            <person name="Foster-Nyarko E."/>
            <person name="Jarju S."/>
            <person name="Secka A."/>
            <person name="Antonio M."/>
            <person name="Oren A."/>
            <person name="Chaudhuri R.R."/>
            <person name="La Ragione R."/>
            <person name="Hildebrand F."/>
            <person name="Pallen M.J."/>
        </authorList>
    </citation>
    <scope>NUCLEOTIDE SEQUENCE</scope>
    <source>
        <strain evidence="11">10406</strain>
    </source>
</reference>
<dbReference type="AlphaFoldDB" id="A0A9D1NA01"/>
<evidence type="ECO:0000259" key="9">
    <source>
        <dbReference type="Pfam" id="PF02729"/>
    </source>
</evidence>
<dbReference type="InterPro" id="IPR006131">
    <property type="entry name" value="Asp_carbamoyltransf_Asp/Orn-bd"/>
</dbReference>
<dbReference type="Gene3D" id="3.40.50.1370">
    <property type="entry name" value="Aspartate/ornithine carbamoyltransferase"/>
    <property type="match status" value="2"/>
</dbReference>
<dbReference type="InterPro" id="IPR036792">
    <property type="entry name" value="Asp_carbatrfase_reg_C_sf"/>
</dbReference>
<dbReference type="Pfam" id="PF02748">
    <property type="entry name" value="PyrI_C"/>
    <property type="match status" value="1"/>
</dbReference>
<dbReference type="Pfam" id="PF00185">
    <property type="entry name" value="OTCace"/>
    <property type="match status" value="1"/>
</dbReference>
<dbReference type="InterPro" id="IPR006132">
    <property type="entry name" value="Asp/Orn_carbamoyltranf_P-bd"/>
</dbReference>
<reference evidence="11" key="1">
    <citation type="submission" date="2020-10" db="EMBL/GenBank/DDBJ databases">
        <authorList>
            <person name="Gilroy R."/>
        </authorList>
    </citation>
    <scope>NUCLEOTIDE SEQUENCE</scope>
    <source>
        <strain evidence="11">10406</strain>
    </source>
</reference>
<dbReference type="SUPFAM" id="SSF57825">
    <property type="entry name" value="Aspartate carbamoyltransferase, Regulatory-chain, C-terminal domain"/>
    <property type="match status" value="1"/>
</dbReference>
<sequence length="364" mass="40842">MRHLIDISDLTTEEIDGIIAVAEDIMRHRADYAHACDGKKIATLFFEPSTRTRLSFEAAMIELGGNTLGFASASNSSTTKGESVMDTIRTVSAYADIIAMRHPLEGAALAASRRSVVPVINAGDGGHCHPTQTLADLLTIKNRHGRLHGLTVGICGDLKYGRTVHSLINALTRYPGNRLIMISPPELGIPNYVRYEIMEPRGAVWSTCSTIEDCIADLDVLYMTRIQKERFADLDEYERLKDCYVLNAEKMKAARSDMSVLHPLPRVKEISVDVDDDPRACYFKQVEYGKFMRMALILRLLDDAAKGYCPETTRREILSEGFVCRNPKCVTAVETDLPQQFSLRDKAHNVYRCEYCETRFGHQK</sequence>
<comment type="catalytic activity">
    <reaction evidence="6 7">
        <text>carbamoyl phosphate + L-aspartate = N-carbamoyl-L-aspartate + phosphate + H(+)</text>
        <dbReference type="Rhea" id="RHEA:20013"/>
        <dbReference type="ChEBI" id="CHEBI:15378"/>
        <dbReference type="ChEBI" id="CHEBI:29991"/>
        <dbReference type="ChEBI" id="CHEBI:32814"/>
        <dbReference type="ChEBI" id="CHEBI:43474"/>
        <dbReference type="ChEBI" id="CHEBI:58228"/>
        <dbReference type="EC" id="2.1.3.2"/>
    </reaction>
</comment>
<feature type="domain" description="Aspartate/ornithine carbamoyltransferase carbamoyl-P binding" evidence="9">
    <location>
        <begin position="2"/>
        <end position="141"/>
    </location>
</feature>
<dbReference type="PRINTS" id="PR00101">
    <property type="entry name" value="ATCASE"/>
</dbReference>
<dbReference type="GO" id="GO:0016597">
    <property type="term" value="F:amino acid binding"/>
    <property type="evidence" value="ECO:0007669"/>
    <property type="project" value="InterPro"/>
</dbReference>
<dbReference type="EC" id="2.1.3.2" evidence="7"/>
<feature type="binding site" evidence="7">
    <location>
        <position position="225"/>
    </location>
    <ligand>
        <name>L-aspartate</name>
        <dbReference type="ChEBI" id="CHEBI:29991"/>
    </ligand>
</feature>
<evidence type="ECO:0000256" key="5">
    <source>
        <dbReference type="ARBA" id="ARBA00043884"/>
    </source>
</evidence>
<proteinExistence type="inferred from homology"/>
<evidence type="ECO:0000256" key="4">
    <source>
        <dbReference type="ARBA" id="ARBA00022975"/>
    </source>
</evidence>
<comment type="function">
    <text evidence="5 7">Catalyzes the condensation of carbamoyl phosphate and aspartate to form carbamoyl aspartate and inorganic phosphate, the committed step in the de novo pyrimidine nucleotide biosynthesis pathway.</text>
</comment>
<dbReference type="Gene3D" id="2.30.30.20">
    <property type="entry name" value="Aspartate carbamoyltransferase regulatory subunit, C-terminal domain"/>
    <property type="match status" value="1"/>
</dbReference>
<dbReference type="SUPFAM" id="SSF53671">
    <property type="entry name" value="Aspartate/ornithine carbamoyltransferase"/>
    <property type="match status" value="1"/>
</dbReference>
<evidence type="ECO:0000313" key="11">
    <source>
        <dbReference type="EMBL" id="HIU99277.1"/>
    </source>
</evidence>
<dbReference type="NCBIfam" id="NF002032">
    <property type="entry name" value="PRK00856.1"/>
    <property type="match status" value="1"/>
</dbReference>
<feature type="binding site" evidence="7">
    <location>
        <position position="132"/>
    </location>
    <ligand>
        <name>carbamoyl phosphate</name>
        <dbReference type="ChEBI" id="CHEBI:58228"/>
    </ligand>
</feature>
<evidence type="ECO:0000313" key="12">
    <source>
        <dbReference type="Proteomes" id="UP000886857"/>
    </source>
</evidence>
<protein>
    <recommendedName>
        <fullName evidence="7">Aspartate carbamoyltransferase</fullName>
        <ecNumber evidence="7">2.1.3.2</ecNumber>
    </recommendedName>
    <alternativeName>
        <fullName evidence="7">Aspartate transcarbamylase</fullName>
        <shortName evidence="7">ATCase</shortName>
    </alternativeName>
</protein>
<comment type="similarity">
    <text evidence="2 7">Belongs to the aspartate/ornithine carbamoyltransferase superfamily. ATCase family.</text>
</comment>
<comment type="pathway">
    <text evidence="1 7">Pyrimidine metabolism; UMP biosynthesis via de novo pathway; (S)-dihydroorotate from bicarbonate: step 2/3.</text>
</comment>
<dbReference type="HAMAP" id="MF_00001">
    <property type="entry name" value="Asp_carb_tr"/>
    <property type="match status" value="1"/>
</dbReference>
<dbReference type="InterPro" id="IPR002082">
    <property type="entry name" value="Asp_carbamoyltransf"/>
</dbReference>
<dbReference type="NCBIfam" id="TIGR00670">
    <property type="entry name" value="asp_carb_tr"/>
    <property type="match status" value="1"/>
</dbReference>
<dbReference type="InterPro" id="IPR036901">
    <property type="entry name" value="Asp/Orn_carbamoylTrfase_sf"/>
</dbReference>
<feature type="binding site" evidence="7">
    <location>
        <position position="129"/>
    </location>
    <ligand>
        <name>carbamoyl phosphate</name>
        <dbReference type="ChEBI" id="CHEBI:58228"/>
    </ligand>
</feature>
<dbReference type="GO" id="GO:0006520">
    <property type="term" value="P:amino acid metabolic process"/>
    <property type="evidence" value="ECO:0007669"/>
    <property type="project" value="InterPro"/>
</dbReference>
<evidence type="ECO:0000256" key="2">
    <source>
        <dbReference type="ARBA" id="ARBA00008896"/>
    </source>
</evidence>
<feature type="binding site" evidence="7">
    <location>
        <position position="101"/>
    </location>
    <ligand>
        <name>carbamoyl phosphate</name>
        <dbReference type="ChEBI" id="CHEBI:58228"/>
    </ligand>
</feature>
<feature type="binding site" evidence="7">
    <location>
        <position position="162"/>
    </location>
    <ligand>
        <name>L-aspartate</name>
        <dbReference type="ChEBI" id="CHEBI:29991"/>
    </ligand>
</feature>
<feature type="binding site" evidence="7">
    <location>
        <position position="52"/>
    </location>
    <ligand>
        <name>carbamoyl phosphate</name>
        <dbReference type="ChEBI" id="CHEBI:58228"/>
    </ligand>
</feature>
<keyword evidence="3 7" id="KW-0808">Transferase</keyword>
<name>A0A9D1NA01_9FIRM</name>
<organism evidence="11 12">
    <name type="scientific">Candidatus Limadaptatus stercoripullorum</name>
    <dbReference type="NCBI Taxonomy" id="2840846"/>
    <lineage>
        <taxon>Bacteria</taxon>
        <taxon>Bacillati</taxon>
        <taxon>Bacillota</taxon>
        <taxon>Clostridia</taxon>
        <taxon>Eubacteriales</taxon>
        <taxon>Candidatus Limadaptatus</taxon>
    </lineage>
</organism>
<dbReference type="GO" id="GO:0044205">
    <property type="term" value="P:'de novo' UMP biosynthetic process"/>
    <property type="evidence" value="ECO:0007669"/>
    <property type="project" value="UniProtKB-UniRule"/>
</dbReference>
<accession>A0A9D1NA01</accession>
<evidence type="ECO:0000259" key="10">
    <source>
        <dbReference type="Pfam" id="PF02748"/>
    </source>
</evidence>
<dbReference type="PANTHER" id="PTHR45753">
    <property type="entry name" value="ORNITHINE CARBAMOYLTRANSFERASE, MITOCHONDRIAL"/>
    <property type="match status" value="1"/>
</dbReference>
<feature type="domain" description="Aspartate carbamoyltransferase regulatory subunit C-terminal" evidence="10">
    <location>
        <begin position="322"/>
        <end position="363"/>
    </location>
</feature>
<comment type="subunit">
    <text evidence="7">Heterododecamer (2C3:3R2) of six catalytic PyrB chains organized as two trimers (C3), and six regulatory PyrI chains organized as three dimers (R2).</text>
</comment>
<evidence type="ECO:0000256" key="3">
    <source>
        <dbReference type="ARBA" id="ARBA00022679"/>
    </source>
</evidence>
<dbReference type="InterPro" id="IPR006130">
    <property type="entry name" value="Asp/Orn_carbamoylTrfase"/>
</dbReference>
<evidence type="ECO:0000259" key="8">
    <source>
        <dbReference type="Pfam" id="PF00185"/>
    </source>
</evidence>
<dbReference type="Proteomes" id="UP000886857">
    <property type="component" value="Unassembled WGS sequence"/>
</dbReference>
<dbReference type="GO" id="GO:0006207">
    <property type="term" value="P:'de novo' pyrimidine nucleobase biosynthetic process"/>
    <property type="evidence" value="ECO:0007669"/>
    <property type="project" value="InterPro"/>
</dbReference>
<dbReference type="GO" id="GO:0004070">
    <property type="term" value="F:aspartate carbamoyltransferase activity"/>
    <property type="evidence" value="ECO:0007669"/>
    <property type="project" value="UniProtKB-UniRule"/>
</dbReference>
<keyword evidence="4 7" id="KW-0665">Pyrimidine biosynthesis</keyword>
<dbReference type="InterPro" id="IPR020542">
    <property type="entry name" value="Asp_carbamoyltrfase_reg_C"/>
</dbReference>
<dbReference type="PROSITE" id="PS00097">
    <property type="entry name" value="CARBAMOYLTRANSFERASE"/>
    <property type="match status" value="1"/>
</dbReference>
<comment type="caution">
    <text evidence="11">The sequence shown here is derived from an EMBL/GenBank/DDBJ whole genome shotgun (WGS) entry which is preliminary data.</text>
</comment>
<evidence type="ECO:0000256" key="7">
    <source>
        <dbReference type="HAMAP-Rule" id="MF_00001"/>
    </source>
</evidence>
<dbReference type="PANTHER" id="PTHR45753:SF6">
    <property type="entry name" value="ASPARTATE CARBAMOYLTRANSFERASE"/>
    <property type="match status" value="1"/>
</dbReference>
<feature type="binding site" evidence="7">
    <location>
        <position position="265"/>
    </location>
    <ligand>
        <name>carbamoyl phosphate</name>
        <dbReference type="ChEBI" id="CHEBI:58228"/>
    </ligand>
</feature>
<feature type="binding site" evidence="7">
    <location>
        <position position="51"/>
    </location>
    <ligand>
        <name>carbamoyl phosphate</name>
        <dbReference type="ChEBI" id="CHEBI:58228"/>
    </ligand>
</feature>
<feature type="binding site" evidence="7">
    <location>
        <position position="264"/>
    </location>
    <ligand>
        <name>carbamoyl phosphate</name>
        <dbReference type="ChEBI" id="CHEBI:58228"/>
    </ligand>
</feature>
<evidence type="ECO:0000256" key="1">
    <source>
        <dbReference type="ARBA" id="ARBA00004852"/>
    </source>
</evidence>
<feature type="binding site" evidence="7">
    <location>
        <position position="80"/>
    </location>
    <ligand>
        <name>L-aspartate</name>
        <dbReference type="ChEBI" id="CHEBI:29991"/>
    </ligand>
</feature>
<dbReference type="FunFam" id="3.40.50.1370:FF:000002">
    <property type="entry name" value="Aspartate carbamoyltransferase 2"/>
    <property type="match status" value="1"/>
</dbReference>
<dbReference type="Pfam" id="PF02729">
    <property type="entry name" value="OTCace_N"/>
    <property type="match status" value="1"/>
</dbReference>
<gene>
    <name evidence="7 11" type="primary">pyrB</name>
    <name evidence="11" type="ORF">IAC73_05500</name>
</gene>
<feature type="domain" description="Aspartate/ornithine carbamoyltransferase Asp/Orn-binding" evidence="8">
    <location>
        <begin position="149"/>
        <end position="298"/>
    </location>
</feature>